<organism evidence="1 2">
    <name type="scientific">Pseudorhodoferax soli</name>
    <dbReference type="NCBI Taxonomy" id="545864"/>
    <lineage>
        <taxon>Bacteria</taxon>
        <taxon>Pseudomonadati</taxon>
        <taxon>Pseudomonadota</taxon>
        <taxon>Betaproteobacteria</taxon>
        <taxon>Burkholderiales</taxon>
        <taxon>Comamonadaceae</taxon>
    </lineage>
</organism>
<dbReference type="GO" id="GO:0016740">
    <property type="term" value="F:transferase activity"/>
    <property type="evidence" value="ECO:0007669"/>
    <property type="project" value="UniProtKB-KW"/>
</dbReference>
<keyword evidence="1" id="KW-0808">Transferase</keyword>
<dbReference type="EMBL" id="QPJK01000016">
    <property type="protein sequence ID" value="RCW64163.1"/>
    <property type="molecule type" value="Genomic_DNA"/>
</dbReference>
<dbReference type="Pfam" id="PF14907">
    <property type="entry name" value="NTP_transf_5"/>
    <property type="match status" value="1"/>
</dbReference>
<dbReference type="Proteomes" id="UP000252884">
    <property type="component" value="Unassembled WGS sequence"/>
</dbReference>
<evidence type="ECO:0000313" key="1">
    <source>
        <dbReference type="EMBL" id="RCW64163.1"/>
    </source>
</evidence>
<comment type="caution">
    <text evidence="1">The sequence shown here is derived from an EMBL/GenBank/DDBJ whole genome shotgun (WGS) entry which is preliminary data.</text>
</comment>
<sequence length="338" mass="38330">MGQARRARLLPRLARHFEDQDGGLASLPSPQQHYLRGALRLVQRQRHDVLAEVAHMRRALHGLTTPVVLLKGAAYLFAELPPARARIFSDLDIMVERGQIAVVEGALLAGGWISEERDAYNQRYYREWMHEVPPLRHVQRGSVIDLHHTIAPPTSRFKVDAKRLLERVRPVGSSGLFVLGPEDMVLHSALHLYQESEFDHGLRDLLDLRDLLLHFGREPAFWSALLARARELGLEEPLFHLLHQVQRLFGLPLPSEATAALDAYLSRGLATSLVAALLEQAVRPNHPSCDSPTARLARWLLYVRSHWLRMPLHLLLPHLIRKAYMARFPARTGIQQAG</sequence>
<evidence type="ECO:0000313" key="2">
    <source>
        <dbReference type="Proteomes" id="UP000252884"/>
    </source>
</evidence>
<dbReference type="InterPro" id="IPR039498">
    <property type="entry name" value="NTP_transf_5"/>
</dbReference>
<name>A0A368X869_9BURK</name>
<proteinExistence type="predicted"/>
<dbReference type="AlphaFoldDB" id="A0A368X869"/>
<protein>
    <submittedName>
        <fullName evidence="1">Putative nucleotidyltransferase-like protein</fullName>
    </submittedName>
</protein>
<reference evidence="1 2" key="1">
    <citation type="submission" date="2018-07" db="EMBL/GenBank/DDBJ databases">
        <title>Genomic Encyclopedia of Type Strains, Phase IV (KMG-IV): sequencing the most valuable type-strain genomes for metagenomic binning, comparative biology and taxonomic classification.</title>
        <authorList>
            <person name="Goeker M."/>
        </authorList>
    </citation>
    <scope>NUCLEOTIDE SEQUENCE [LARGE SCALE GENOMIC DNA]</scope>
    <source>
        <strain evidence="1 2">DSM 21634</strain>
    </source>
</reference>
<keyword evidence="2" id="KW-1185">Reference proteome</keyword>
<gene>
    <name evidence="1" type="ORF">DES41_11670</name>
</gene>
<accession>A0A368X869</accession>